<dbReference type="GO" id="GO:1904047">
    <property type="term" value="F:S-adenosyl-L-methionine binding"/>
    <property type="evidence" value="ECO:0007669"/>
    <property type="project" value="TreeGrafter"/>
</dbReference>
<dbReference type="Proteomes" id="UP000275925">
    <property type="component" value="Unassembled WGS sequence"/>
</dbReference>
<dbReference type="GO" id="GO:0006298">
    <property type="term" value="P:mismatch repair"/>
    <property type="evidence" value="ECO:0007669"/>
    <property type="project" value="TreeGrafter"/>
</dbReference>
<dbReference type="SUPFAM" id="SSF53335">
    <property type="entry name" value="S-adenosyl-L-methionine-dependent methyltransferases"/>
    <property type="match status" value="1"/>
</dbReference>
<evidence type="ECO:0000256" key="7">
    <source>
        <dbReference type="PIRSR" id="PIRSR000398-1"/>
    </source>
</evidence>
<evidence type="ECO:0000256" key="6">
    <source>
        <dbReference type="ARBA" id="ARBA00047942"/>
    </source>
</evidence>
<comment type="similarity">
    <text evidence="1 8">Belongs to the N(4)/N(6)-methyltransferase family.</text>
</comment>
<dbReference type="GO" id="GO:0032259">
    <property type="term" value="P:methylation"/>
    <property type="evidence" value="ECO:0007669"/>
    <property type="project" value="UniProtKB-KW"/>
</dbReference>
<accession>A0A388TF84</accession>
<dbReference type="Gene3D" id="1.10.1020.10">
    <property type="entry name" value="Adenine-specific Methyltransferase, Domain 2"/>
    <property type="match status" value="1"/>
</dbReference>
<dbReference type="PANTHER" id="PTHR30481:SF3">
    <property type="entry name" value="DNA ADENINE METHYLASE"/>
    <property type="match status" value="1"/>
</dbReference>
<organism evidence="9 10">
    <name type="scientific">Candidatus Termititenax persephonae</name>
    <dbReference type="NCBI Taxonomy" id="2218525"/>
    <lineage>
        <taxon>Bacteria</taxon>
        <taxon>Bacillati</taxon>
        <taxon>Candidatus Margulisiibacteriota</taxon>
        <taxon>Candidatus Termititenacia</taxon>
        <taxon>Candidatus Termititenacales</taxon>
        <taxon>Candidatus Termititenacaceae</taxon>
        <taxon>Candidatus Termititenax</taxon>
    </lineage>
</organism>
<feature type="binding site" evidence="7">
    <location>
        <position position="187"/>
    </location>
    <ligand>
        <name>S-adenosyl-L-methionine</name>
        <dbReference type="ChEBI" id="CHEBI:59789"/>
    </ligand>
</feature>
<dbReference type="GO" id="GO:0043565">
    <property type="term" value="F:sequence-specific DNA binding"/>
    <property type="evidence" value="ECO:0007669"/>
    <property type="project" value="TreeGrafter"/>
</dbReference>
<dbReference type="InterPro" id="IPR023095">
    <property type="entry name" value="Ade_MeTrfase_dom_2"/>
</dbReference>
<comment type="caution">
    <text evidence="9">The sequence shown here is derived from an EMBL/GenBank/DDBJ whole genome shotgun (WGS) entry which is preliminary data.</text>
</comment>
<gene>
    <name evidence="9" type="primary">dam</name>
    <name evidence="9" type="ORF">NO2_0359</name>
</gene>
<proteinExistence type="inferred from homology"/>
<dbReference type="PIRSF" id="PIRSF000398">
    <property type="entry name" value="M_m6A_EcoRV"/>
    <property type="match status" value="1"/>
</dbReference>
<dbReference type="Gene3D" id="3.40.50.150">
    <property type="entry name" value="Vaccinia Virus protein VP39"/>
    <property type="match status" value="1"/>
</dbReference>
<evidence type="ECO:0000256" key="1">
    <source>
        <dbReference type="ARBA" id="ARBA00006594"/>
    </source>
</evidence>
<evidence type="ECO:0000256" key="8">
    <source>
        <dbReference type="RuleBase" id="RU361257"/>
    </source>
</evidence>
<keyword evidence="5 8" id="KW-0949">S-adenosyl-L-methionine</keyword>
<dbReference type="GO" id="GO:0009007">
    <property type="term" value="F:site-specific DNA-methyltransferase (adenine-specific) activity"/>
    <property type="evidence" value="ECO:0007669"/>
    <property type="project" value="UniProtKB-UniRule"/>
</dbReference>
<dbReference type="EMBL" id="BGZO01000006">
    <property type="protein sequence ID" value="GBR75710.1"/>
    <property type="molecule type" value="Genomic_DNA"/>
</dbReference>
<evidence type="ECO:0000256" key="2">
    <source>
        <dbReference type="ARBA" id="ARBA00011900"/>
    </source>
</evidence>
<dbReference type="EC" id="2.1.1.72" evidence="2 8"/>
<sequence>MRLSDKHKLFSPIIKWSGSKRLQAYEIIKYFPKFNNYYEPFIGGGSVCYALTPQKATCGDICKPLIQLWKVIKDDPKKLLVHYTREWERLSTQGYTVYYEIRDRFNSDFNPLDLFFLSRTCVNGLIRFNFEGKFNNSLHYTRKGINPSSLKKLVYLWSSAIQNVVFMADSYINTTKNITSHDFVYLDPPYFNTKGRYYGKIDFNTFFEYLYNLNKKHIKYALSFDGTRGSKNFIFSLPKELYKRHILLSSGNSSFRKVMGKINESVRESLYLNF</sequence>
<evidence type="ECO:0000256" key="4">
    <source>
        <dbReference type="ARBA" id="ARBA00022679"/>
    </source>
</evidence>
<keyword evidence="10" id="KW-1185">Reference proteome</keyword>
<evidence type="ECO:0000256" key="5">
    <source>
        <dbReference type="ARBA" id="ARBA00022691"/>
    </source>
</evidence>
<name>A0A388TF84_9BACT</name>
<feature type="binding site" evidence="7">
    <location>
        <position position="60"/>
    </location>
    <ligand>
        <name>S-adenosyl-L-methionine</name>
        <dbReference type="ChEBI" id="CHEBI:59789"/>
    </ligand>
</feature>
<dbReference type="NCBIfam" id="TIGR00571">
    <property type="entry name" value="dam"/>
    <property type="match status" value="1"/>
</dbReference>
<comment type="catalytic activity">
    <reaction evidence="6 8">
        <text>a 2'-deoxyadenosine in DNA + S-adenosyl-L-methionine = an N(6)-methyl-2'-deoxyadenosine in DNA + S-adenosyl-L-homocysteine + H(+)</text>
        <dbReference type="Rhea" id="RHEA:15197"/>
        <dbReference type="Rhea" id="RHEA-COMP:12418"/>
        <dbReference type="Rhea" id="RHEA-COMP:12419"/>
        <dbReference type="ChEBI" id="CHEBI:15378"/>
        <dbReference type="ChEBI" id="CHEBI:57856"/>
        <dbReference type="ChEBI" id="CHEBI:59789"/>
        <dbReference type="ChEBI" id="CHEBI:90615"/>
        <dbReference type="ChEBI" id="CHEBI:90616"/>
        <dbReference type="EC" id="2.1.1.72"/>
    </reaction>
</comment>
<dbReference type="GO" id="GO:0009307">
    <property type="term" value="P:DNA restriction-modification system"/>
    <property type="evidence" value="ECO:0007669"/>
    <property type="project" value="InterPro"/>
</dbReference>
<dbReference type="InterPro" id="IPR002052">
    <property type="entry name" value="DNA_methylase_N6_adenine_CS"/>
</dbReference>
<evidence type="ECO:0000313" key="10">
    <source>
        <dbReference type="Proteomes" id="UP000275925"/>
    </source>
</evidence>
<dbReference type="Pfam" id="PF02086">
    <property type="entry name" value="MethyltransfD12"/>
    <property type="match status" value="1"/>
</dbReference>
<dbReference type="AlphaFoldDB" id="A0A388TF84"/>
<dbReference type="PROSITE" id="PS00092">
    <property type="entry name" value="N6_MTASE"/>
    <property type="match status" value="1"/>
</dbReference>
<dbReference type="PANTHER" id="PTHR30481">
    <property type="entry name" value="DNA ADENINE METHYLASE"/>
    <property type="match status" value="1"/>
</dbReference>
<dbReference type="InterPro" id="IPR012263">
    <property type="entry name" value="M_m6A_EcoRV"/>
</dbReference>
<dbReference type="InterPro" id="IPR029063">
    <property type="entry name" value="SAM-dependent_MTases_sf"/>
</dbReference>
<keyword evidence="4 8" id="KW-0808">Transferase</keyword>
<evidence type="ECO:0000313" key="9">
    <source>
        <dbReference type="EMBL" id="GBR75710.1"/>
    </source>
</evidence>
<feature type="binding site" evidence="7">
    <location>
        <position position="20"/>
    </location>
    <ligand>
        <name>S-adenosyl-L-methionine</name>
        <dbReference type="ChEBI" id="CHEBI:59789"/>
    </ligand>
</feature>
<reference evidence="9 10" key="1">
    <citation type="journal article" date="2019" name="ISME J.">
        <title>Genome analyses of uncultured TG2/ZB3 bacteria in 'Margulisbacteria' specifically attached to ectosymbiotic spirochetes of protists in the termite gut.</title>
        <authorList>
            <person name="Utami Y.D."/>
            <person name="Kuwahara H."/>
            <person name="Igai K."/>
            <person name="Murakami T."/>
            <person name="Sugaya K."/>
            <person name="Morikawa T."/>
            <person name="Nagura Y."/>
            <person name="Yuki M."/>
            <person name="Deevong P."/>
            <person name="Inoue T."/>
            <person name="Kihara K."/>
            <person name="Lo N."/>
            <person name="Yamada A."/>
            <person name="Ohkuma M."/>
            <person name="Hongoh Y."/>
        </authorList>
    </citation>
    <scope>NUCLEOTIDE SEQUENCE [LARGE SCALE GENOMIC DNA]</scope>
    <source>
        <strain evidence="9">NkOx7-02</strain>
    </source>
</reference>
<protein>
    <recommendedName>
        <fullName evidence="2 8">Site-specific DNA-methyltransferase (adenine-specific)</fullName>
        <ecNumber evidence="2 8">2.1.1.72</ecNumber>
    </recommendedName>
</protein>
<dbReference type="PRINTS" id="PR00505">
    <property type="entry name" value="D12N6MTFRASE"/>
</dbReference>
<evidence type="ECO:0000256" key="3">
    <source>
        <dbReference type="ARBA" id="ARBA00022603"/>
    </source>
</evidence>
<keyword evidence="3 8" id="KW-0489">Methyltransferase</keyword>
<dbReference type="InterPro" id="IPR012327">
    <property type="entry name" value="MeTrfase_D12"/>
</dbReference>
<feature type="binding site" evidence="7">
    <location>
        <position position="16"/>
    </location>
    <ligand>
        <name>S-adenosyl-L-methionine</name>
        <dbReference type="ChEBI" id="CHEBI:59789"/>
    </ligand>
</feature>